<dbReference type="PROSITE" id="PS50109">
    <property type="entry name" value="HIS_KIN"/>
    <property type="match status" value="1"/>
</dbReference>
<dbReference type="Gene3D" id="3.30.565.10">
    <property type="entry name" value="Histidine kinase-like ATPase, C-terminal domain"/>
    <property type="match status" value="1"/>
</dbReference>
<dbReference type="InterPro" id="IPR004358">
    <property type="entry name" value="Sig_transdc_His_kin-like_C"/>
</dbReference>
<gene>
    <name evidence="7" type="ORF">GETHPA_12580</name>
</gene>
<accession>A0ABQ5Q6J7</accession>
<evidence type="ECO:0000313" key="8">
    <source>
        <dbReference type="Proteomes" id="UP001165089"/>
    </source>
</evidence>
<dbReference type="Pfam" id="PF02518">
    <property type="entry name" value="HATPase_c"/>
    <property type="match status" value="1"/>
</dbReference>
<comment type="catalytic activity">
    <reaction evidence="1">
        <text>ATP + protein L-histidine = ADP + protein N-phospho-L-histidine.</text>
        <dbReference type="EC" id="2.7.13.3"/>
    </reaction>
</comment>
<evidence type="ECO:0000313" key="7">
    <source>
        <dbReference type="EMBL" id="GLH69725.1"/>
    </source>
</evidence>
<dbReference type="SMART" id="SM00387">
    <property type="entry name" value="HATPase_c"/>
    <property type="match status" value="1"/>
</dbReference>
<dbReference type="EMBL" id="BSDD01000002">
    <property type="protein sequence ID" value="GLH69725.1"/>
    <property type="molecule type" value="Genomic_DNA"/>
</dbReference>
<dbReference type="Proteomes" id="UP001165089">
    <property type="component" value="Unassembled WGS sequence"/>
</dbReference>
<dbReference type="PANTHER" id="PTHR43047:SF72">
    <property type="entry name" value="OSMOSENSING HISTIDINE PROTEIN KINASE SLN1"/>
    <property type="match status" value="1"/>
</dbReference>
<dbReference type="PANTHER" id="PTHR43047">
    <property type="entry name" value="TWO-COMPONENT HISTIDINE PROTEIN KINASE"/>
    <property type="match status" value="1"/>
</dbReference>
<proteinExistence type="predicted"/>
<keyword evidence="5" id="KW-0418">Kinase</keyword>
<dbReference type="InterPro" id="IPR005467">
    <property type="entry name" value="His_kinase_dom"/>
</dbReference>
<dbReference type="InterPro" id="IPR036890">
    <property type="entry name" value="HATPase_C_sf"/>
</dbReference>
<protein>
    <recommendedName>
        <fullName evidence="2">histidine kinase</fullName>
        <ecNumber evidence="2">2.7.13.3</ecNumber>
    </recommendedName>
</protein>
<dbReference type="EC" id="2.7.13.3" evidence="2"/>
<evidence type="ECO:0000256" key="4">
    <source>
        <dbReference type="ARBA" id="ARBA00022679"/>
    </source>
</evidence>
<reference evidence="7 8" key="1">
    <citation type="journal article" date="2023" name="Antonie Van Leeuwenhoek">
        <title>Mesoterricola silvestris gen. nov., sp. nov., Mesoterricola sediminis sp. nov., Geothrix oryzae sp. nov., Geothrix edaphica sp. nov., Geothrix rubra sp. nov., and Geothrix limicola sp. nov., six novel members of Acidobacteriota isolated from soils.</title>
        <authorList>
            <person name="Itoh H."/>
            <person name="Sugisawa Y."/>
            <person name="Mise K."/>
            <person name="Xu Z."/>
            <person name="Kuniyasu M."/>
            <person name="Ushijima N."/>
            <person name="Kawano K."/>
            <person name="Kobayashi E."/>
            <person name="Shiratori Y."/>
            <person name="Masuda Y."/>
            <person name="Senoo K."/>
        </authorList>
    </citation>
    <scope>NUCLEOTIDE SEQUENCE [LARGE SCALE GENOMIC DNA]</scope>
    <source>
        <strain evidence="7 8">Red803</strain>
    </source>
</reference>
<keyword evidence="8" id="KW-1185">Reference proteome</keyword>
<organism evidence="7 8">
    <name type="scientific">Geothrix rubra</name>
    <dbReference type="NCBI Taxonomy" id="2927977"/>
    <lineage>
        <taxon>Bacteria</taxon>
        <taxon>Pseudomonadati</taxon>
        <taxon>Acidobacteriota</taxon>
        <taxon>Holophagae</taxon>
        <taxon>Holophagales</taxon>
        <taxon>Holophagaceae</taxon>
        <taxon>Geothrix</taxon>
    </lineage>
</organism>
<keyword evidence="4" id="KW-0808">Transferase</keyword>
<comment type="caution">
    <text evidence="7">The sequence shown here is derived from an EMBL/GenBank/DDBJ whole genome shotgun (WGS) entry which is preliminary data.</text>
</comment>
<evidence type="ECO:0000256" key="5">
    <source>
        <dbReference type="ARBA" id="ARBA00022777"/>
    </source>
</evidence>
<dbReference type="InterPro" id="IPR003594">
    <property type="entry name" value="HATPase_dom"/>
</dbReference>
<name>A0ABQ5Q6J7_9BACT</name>
<evidence type="ECO:0000256" key="1">
    <source>
        <dbReference type="ARBA" id="ARBA00000085"/>
    </source>
</evidence>
<dbReference type="PRINTS" id="PR00344">
    <property type="entry name" value="BCTRLSENSOR"/>
</dbReference>
<evidence type="ECO:0000256" key="3">
    <source>
        <dbReference type="ARBA" id="ARBA00022553"/>
    </source>
</evidence>
<dbReference type="InterPro" id="IPR003661">
    <property type="entry name" value="HisK_dim/P_dom"/>
</dbReference>
<keyword evidence="3" id="KW-0597">Phosphoprotein</keyword>
<dbReference type="CDD" id="cd00082">
    <property type="entry name" value="HisKA"/>
    <property type="match status" value="1"/>
</dbReference>
<feature type="domain" description="Histidine kinase" evidence="6">
    <location>
        <begin position="28"/>
        <end position="251"/>
    </location>
</feature>
<evidence type="ECO:0000256" key="2">
    <source>
        <dbReference type="ARBA" id="ARBA00012438"/>
    </source>
</evidence>
<dbReference type="SUPFAM" id="SSF55874">
    <property type="entry name" value="ATPase domain of HSP90 chaperone/DNA topoisomerase II/histidine kinase"/>
    <property type="match status" value="1"/>
</dbReference>
<evidence type="ECO:0000259" key="6">
    <source>
        <dbReference type="PROSITE" id="PS50109"/>
    </source>
</evidence>
<sequence>MTFRTDVSEGIPVAVERGPHTVIRSMAASAHELKSLLTGILLLAEQITLESPCPEGGNGHLAHRIIEGGQQMQKCINGLLQSAASGFRQVPVLRTRCNLSTVLREVVKSNWDYAMSKDIRLRYPNLESKECWGHLNEECLRMAVDNLVNNAIKFSPSGTEIQVRLVPHLRHGFPHALIQVKDQGPGLTADDMARAFGPFQTLSARPTGNESSSGLGLSIVRETVEQLGGRTWIESRHGQGTTVCLDLPLEVPIP</sequence>